<sequence>MASEDFIAFDEPGSSKPARGPRPERVNTTVFVSSLPYAATSTDLLTHFSFIGPVRHGFVATDKETGKSKGVGYVTYSLREDAERAVTELDGGDFGPKGRKIRVAWADAKPERGEEPIERPKKQPRITAEDTAGPSDPDAIKTLVLSGLPDGLTKAVLWKRIRKVDDSAEILFPVEGEDRVAHIVFTSHGAALQAIPKLHGHIYKGALLSCVLKKRLEKLSAQGEGKAQSHAGRLIVRNLAWDTTEQDLRATFLRFGPLHSVDLPTLPTKLPASADPSKPAPPPRARGFAFVWFLVRKDAERAMEAINGKSIKRVGERKGKVKGDDRPVAVDWALSKEKWEETQKGDVKEEKEAKEKDGETSSSGSSSGSEDSSDSDEDEESDATSESGEEDEEKMDVDEAEEEEPVKPTLPSVDVGATLFIRNLPFETTEQELSTLFRTFGPLRYAKITIDKVTGRSRGSGFVCFWNVEHADKAIEEAEKVAQETGANAQPLGGKNPFALPSVLTADPSSALVSKLVLHGRTLEVSRAVTRETAGQMKEDGERARIAGDKRNTYLMREGVIFPNSPAAQGLPEAEIEKRQQAFNARRTLLRSNPSLYISKTRLSIRQLPLFVTDRTLKRLGIHAVRAFGDEVASGEREGLSRAEETDNTLSPALEARAESSKKSKKRGERETAVIQSKVVRQSEKVDPLTGTGKSKGYGFLEMRSHKDALKVLRYANNNPAVGPIMWEWWKTEMAEVLERTKKALKELNDGEKEVKEGKENKEELEARIKRLEARVKEGNDRSGGGMRGGKTLMIEFSIENVQVVRRRVDKISSVRDGPPEKRRRPAEDTDDEADTAKLDRAGKKQKWDRDGGKAGPGGRSKRDDKRKDRDSKVPKAIDAKPEEREKKGLEKLGAQLGSMIGRKRKQRQGGK</sequence>
<feature type="compositionally biased region" description="Basic and acidic residues" evidence="7">
    <location>
        <begin position="339"/>
        <end position="359"/>
    </location>
</feature>
<dbReference type="Gene3D" id="3.30.70.330">
    <property type="match status" value="4"/>
</dbReference>
<name>A0A1Y2AFR8_9TREE</name>
<dbReference type="Proteomes" id="UP000193986">
    <property type="component" value="Unassembled WGS sequence"/>
</dbReference>
<dbReference type="GO" id="GO:0003729">
    <property type="term" value="F:mRNA binding"/>
    <property type="evidence" value="ECO:0007669"/>
    <property type="project" value="TreeGrafter"/>
</dbReference>
<dbReference type="SMART" id="SM00360">
    <property type="entry name" value="RRM"/>
    <property type="match status" value="5"/>
</dbReference>
<accession>A0A1Y2AFR8</accession>
<dbReference type="PANTHER" id="PTHR48039">
    <property type="entry name" value="RNA-BINDING MOTIF PROTEIN 14B"/>
    <property type="match status" value="1"/>
</dbReference>
<dbReference type="InterPro" id="IPR034808">
    <property type="entry name" value="Nop4p_RRM3"/>
</dbReference>
<proteinExistence type="predicted"/>
<evidence type="ECO:0000256" key="1">
    <source>
        <dbReference type="ARBA" id="ARBA00004123"/>
    </source>
</evidence>
<comment type="caution">
    <text evidence="9">The sequence shown here is derived from an EMBL/GenBank/DDBJ whole genome shotgun (WGS) entry which is preliminary data.</text>
</comment>
<feature type="compositionally biased region" description="Basic and acidic residues" evidence="7">
    <location>
        <begin position="810"/>
        <end position="821"/>
    </location>
</feature>
<evidence type="ECO:0000256" key="6">
    <source>
        <dbReference type="SAM" id="Coils"/>
    </source>
</evidence>
<keyword evidence="2" id="KW-0677">Repeat</keyword>
<dbReference type="FunFam" id="3.30.70.330:FF:000406">
    <property type="entry name" value="Related to Nucleolar protein NOP4"/>
    <property type="match status" value="1"/>
</dbReference>
<dbReference type="FunCoup" id="A0A1Y2AFR8">
    <property type="interactions" value="623"/>
</dbReference>
<feature type="compositionally biased region" description="Low complexity" evidence="7">
    <location>
        <begin position="360"/>
        <end position="370"/>
    </location>
</feature>
<evidence type="ECO:0000259" key="8">
    <source>
        <dbReference type="PROSITE" id="PS50102"/>
    </source>
</evidence>
<evidence type="ECO:0000256" key="4">
    <source>
        <dbReference type="ARBA" id="ARBA00023242"/>
    </source>
</evidence>
<dbReference type="PROSITE" id="PS50102">
    <property type="entry name" value="RRM"/>
    <property type="match status" value="3"/>
</dbReference>
<keyword evidence="3 5" id="KW-0694">RNA-binding</keyword>
<gene>
    <name evidence="9" type="ORF">BCR39DRAFT_553517</name>
</gene>
<dbReference type="STRING" id="71784.A0A1Y2AFR8"/>
<feature type="region of interest" description="Disordered" evidence="7">
    <location>
        <begin position="108"/>
        <end position="134"/>
    </location>
</feature>
<evidence type="ECO:0000256" key="7">
    <source>
        <dbReference type="SAM" id="MobiDB-lite"/>
    </source>
</evidence>
<dbReference type="AlphaFoldDB" id="A0A1Y2AFR8"/>
<dbReference type="SUPFAM" id="SSF54928">
    <property type="entry name" value="RNA-binding domain, RBD"/>
    <property type="match status" value="2"/>
</dbReference>
<feature type="compositionally biased region" description="Basic and acidic residues" evidence="7">
    <location>
        <begin position="861"/>
        <end position="891"/>
    </location>
</feature>
<feature type="region of interest" description="Disordered" evidence="7">
    <location>
        <begin position="1"/>
        <end position="24"/>
    </location>
</feature>
<comment type="subcellular location">
    <subcellularLocation>
        <location evidence="1">Nucleus</location>
    </subcellularLocation>
</comment>
<dbReference type="InterPro" id="IPR051945">
    <property type="entry name" value="RRM_MRD1_RNA_proc_ribogen"/>
</dbReference>
<evidence type="ECO:0000313" key="10">
    <source>
        <dbReference type="Proteomes" id="UP000193986"/>
    </source>
</evidence>
<dbReference type="PANTHER" id="PTHR48039:SF5">
    <property type="entry name" value="RNA-BINDING PROTEIN 28"/>
    <property type="match status" value="1"/>
</dbReference>
<dbReference type="InterPro" id="IPR012677">
    <property type="entry name" value="Nucleotide-bd_a/b_plait_sf"/>
</dbReference>
<reference evidence="9 10" key="1">
    <citation type="submission" date="2016-07" db="EMBL/GenBank/DDBJ databases">
        <title>Pervasive Adenine N6-methylation of Active Genes in Fungi.</title>
        <authorList>
            <consortium name="DOE Joint Genome Institute"/>
            <person name="Mondo S.J."/>
            <person name="Dannebaum R.O."/>
            <person name="Kuo R.C."/>
            <person name="Labutti K."/>
            <person name="Haridas S."/>
            <person name="Kuo A."/>
            <person name="Salamov A."/>
            <person name="Ahrendt S.R."/>
            <person name="Lipzen A."/>
            <person name="Sullivan W."/>
            <person name="Andreopoulos W.B."/>
            <person name="Clum A."/>
            <person name="Lindquist E."/>
            <person name="Daum C."/>
            <person name="Ramamoorthy G.K."/>
            <person name="Gryganskyi A."/>
            <person name="Culley D."/>
            <person name="Magnuson J.K."/>
            <person name="James T.Y."/>
            <person name="O'Malley M.A."/>
            <person name="Stajich J.E."/>
            <person name="Spatafora J.W."/>
            <person name="Visel A."/>
            <person name="Grigoriev I.V."/>
        </authorList>
    </citation>
    <scope>NUCLEOTIDE SEQUENCE [LARGE SCALE GENOMIC DNA]</scope>
    <source>
        <strain evidence="9 10">68-887.2</strain>
    </source>
</reference>
<feature type="domain" description="RRM" evidence="8">
    <location>
        <begin position="417"/>
        <end position="530"/>
    </location>
</feature>
<keyword evidence="10" id="KW-1185">Reference proteome</keyword>
<dbReference type="InterPro" id="IPR035979">
    <property type="entry name" value="RBD_domain_sf"/>
</dbReference>
<dbReference type="CDD" id="cd00590">
    <property type="entry name" value="RRM_SF"/>
    <property type="match status" value="1"/>
</dbReference>
<dbReference type="InterPro" id="IPR000504">
    <property type="entry name" value="RRM_dom"/>
</dbReference>
<feature type="region of interest" description="Disordered" evidence="7">
    <location>
        <begin position="633"/>
        <end position="675"/>
    </location>
</feature>
<evidence type="ECO:0000256" key="3">
    <source>
        <dbReference type="ARBA" id="ARBA00022884"/>
    </source>
</evidence>
<dbReference type="OrthoDB" id="267048at2759"/>
<feature type="compositionally biased region" description="Basic and acidic residues" evidence="7">
    <location>
        <begin position="108"/>
        <end position="121"/>
    </location>
</feature>
<feature type="compositionally biased region" description="Basic residues" evidence="7">
    <location>
        <begin position="902"/>
        <end position="912"/>
    </location>
</feature>
<protein>
    <recommendedName>
        <fullName evidence="8">RRM domain-containing protein</fullName>
    </recommendedName>
</protein>
<evidence type="ECO:0000256" key="2">
    <source>
        <dbReference type="ARBA" id="ARBA00022737"/>
    </source>
</evidence>
<keyword evidence="6" id="KW-0175">Coiled coil</keyword>
<dbReference type="EMBL" id="MCFC01000110">
    <property type="protein sequence ID" value="ORY21458.1"/>
    <property type="molecule type" value="Genomic_DNA"/>
</dbReference>
<dbReference type="CDD" id="cd12676">
    <property type="entry name" value="RRM3_Nop4p"/>
    <property type="match status" value="1"/>
</dbReference>
<feature type="region of interest" description="Disordered" evidence="7">
    <location>
        <begin position="810"/>
        <end position="912"/>
    </location>
</feature>
<dbReference type="InParanoid" id="A0A1Y2AFR8"/>
<dbReference type="Pfam" id="PF00076">
    <property type="entry name" value="RRM_1"/>
    <property type="match status" value="3"/>
</dbReference>
<evidence type="ECO:0000256" key="5">
    <source>
        <dbReference type="PROSITE-ProRule" id="PRU00176"/>
    </source>
</evidence>
<feature type="region of interest" description="Disordered" evidence="7">
    <location>
        <begin position="339"/>
        <end position="411"/>
    </location>
</feature>
<feature type="compositionally biased region" description="Acidic residues" evidence="7">
    <location>
        <begin position="371"/>
        <end position="404"/>
    </location>
</feature>
<evidence type="ECO:0000313" key="9">
    <source>
        <dbReference type="EMBL" id="ORY21458.1"/>
    </source>
</evidence>
<keyword evidence="4" id="KW-0539">Nucleus</keyword>
<feature type="domain" description="RRM" evidence="8">
    <location>
        <begin position="28"/>
        <end position="108"/>
    </location>
</feature>
<feature type="domain" description="RRM" evidence="8">
    <location>
        <begin position="232"/>
        <end position="335"/>
    </location>
</feature>
<feature type="compositionally biased region" description="Basic and acidic residues" evidence="7">
    <location>
        <begin position="656"/>
        <end position="672"/>
    </location>
</feature>
<feature type="coiled-coil region" evidence="6">
    <location>
        <begin position="734"/>
        <end position="782"/>
    </location>
</feature>
<dbReference type="GO" id="GO:0005730">
    <property type="term" value="C:nucleolus"/>
    <property type="evidence" value="ECO:0007669"/>
    <property type="project" value="TreeGrafter"/>
</dbReference>
<feature type="compositionally biased region" description="Basic and acidic residues" evidence="7">
    <location>
        <begin position="835"/>
        <end position="853"/>
    </location>
</feature>
<feature type="compositionally biased region" description="Basic and acidic residues" evidence="7">
    <location>
        <begin position="634"/>
        <end position="645"/>
    </location>
</feature>
<organism evidence="9 10">
    <name type="scientific">Naematelia encephala</name>
    <dbReference type="NCBI Taxonomy" id="71784"/>
    <lineage>
        <taxon>Eukaryota</taxon>
        <taxon>Fungi</taxon>
        <taxon>Dikarya</taxon>
        <taxon>Basidiomycota</taxon>
        <taxon>Agaricomycotina</taxon>
        <taxon>Tremellomycetes</taxon>
        <taxon>Tremellales</taxon>
        <taxon>Naemateliaceae</taxon>
        <taxon>Naematelia</taxon>
    </lineage>
</organism>